<sequence>MTDLRPLSVLRTGGLIDIRESADGARVLCVDLSRSTSDTLVITHAALDDHRGGLVDLALEALCDQRVLSREIRTLRFAGIGPTSAGAEDRNETVRRHDLICAHVRSFAARHGVLVRDAYLAPKAFSFDTLVLLEQS</sequence>
<dbReference type="OrthoDB" id="9916928at2"/>
<dbReference type="EMBL" id="FZOY01000007">
    <property type="protein sequence ID" value="SNT17033.1"/>
    <property type="molecule type" value="Genomic_DNA"/>
</dbReference>
<evidence type="ECO:0000313" key="1">
    <source>
        <dbReference type="EMBL" id="SNT17033.1"/>
    </source>
</evidence>
<keyword evidence="2" id="KW-1185">Reference proteome</keyword>
<organism evidence="1 2">
    <name type="scientific">Tropicimonas sediminicola</name>
    <dbReference type="NCBI Taxonomy" id="1031541"/>
    <lineage>
        <taxon>Bacteria</taxon>
        <taxon>Pseudomonadati</taxon>
        <taxon>Pseudomonadota</taxon>
        <taxon>Alphaproteobacteria</taxon>
        <taxon>Rhodobacterales</taxon>
        <taxon>Roseobacteraceae</taxon>
        <taxon>Tropicimonas</taxon>
    </lineage>
</organism>
<dbReference type="Proteomes" id="UP000198426">
    <property type="component" value="Unassembled WGS sequence"/>
</dbReference>
<accession>A0A239KHD7</accession>
<protein>
    <submittedName>
        <fullName evidence="1">Uncharacterized protein</fullName>
    </submittedName>
</protein>
<proteinExistence type="predicted"/>
<reference evidence="1 2" key="1">
    <citation type="submission" date="2017-06" db="EMBL/GenBank/DDBJ databases">
        <authorList>
            <person name="Kim H.J."/>
            <person name="Triplett B.A."/>
        </authorList>
    </citation>
    <scope>NUCLEOTIDE SEQUENCE [LARGE SCALE GENOMIC DNA]</scope>
    <source>
        <strain evidence="1 2">DSM 29339</strain>
    </source>
</reference>
<gene>
    <name evidence="1" type="ORF">SAMN05421757_10787</name>
</gene>
<dbReference type="AlphaFoldDB" id="A0A239KHD7"/>
<dbReference type="RefSeq" id="WP_089234308.1">
    <property type="nucleotide sequence ID" value="NZ_FZOY01000007.1"/>
</dbReference>
<evidence type="ECO:0000313" key="2">
    <source>
        <dbReference type="Proteomes" id="UP000198426"/>
    </source>
</evidence>
<name>A0A239KHD7_9RHOB</name>